<dbReference type="OrthoDB" id="1434354at2759"/>
<reference evidence="1 2" key="1">
    <citation type="submission" date="2019-12" db="EMBL/GenBank/DDBJ databases">
        <authorList>
            <person name="Alioto T."/>
            <person name="Alioto T."/>
            <person name="Gomez Garrido J."/>
        </authorList>
    </citation>
    <scope>NUCLEOTIDE SEQUENCE [LARGE SCALE GENOMIC DNA]</scope>
</reference>
<organism evidence="1 2">
    <name type="scientific">Olea europaea subsp. europaea</name>
    <dbReference type="NCBI Taxonomy" id="158383"/>
    <lineage>
        <taxon>Eukaryota</taxon>
        <taxon>Viridiplantae</taxon>
        <taxon>Streptophyta</taxon>
        <taxon>Embryophyta</taxon>
        <taxon>Tracheophyta</taxon>
        <taxon>Spermatophyta</taxon>
        <taxon>Magnoliopsida</taxon>
        <taxon>eudicotyledons</taxon>
        <taxon>Gunneridae</taxon>
        <taxon>Pentapetalae</taxon>
        <taxon>asterids</taxon>
        <taxon>lamiids</taxon>
        <taxon>Lamiales</taxon>
        <taxon>Oleaceae</taxon>
        <taxon>Oleeae</taxon>
        <taxon>Olea</taxon>
    </lineage>
</organism>
<comment type="caution">
    <text evidence="1">The sequence shown here is derived from an EMBL/GenBank/DDBJ whole genome shotgun (WGS) entry which is preliminary data.</text>
</comment>
<accession>A0A8S0Q773</accession>
<evidence type="ECO:0000313" key="2">
    <source>
        <dbReference type="Proteomes" id="UP000594638"/>
    </source>
</evidence>
<keyword evidence="2" id="KW-1185">Reference proteome</keyword>
<evidence type="ECO:0000313" key="1">
    <source>
        <dbReference type="EMBL" id="CAA2964124.1"/>
    </source>
</evidence>
<dbReference type="Gramene" id="OE9A047976T1">
    <property type="protein sequence ID" value="OE9A047976C1"/>
    <property type="gene ID" value="OE9A047976"/>
</dbReference>
<proteinExistence type="predicted"/>
<protein>
    <submittedName>
        <fullName evidence="1">Uncharacterized protein</fullName>
    </submittedName>
</protein>
<dbReference type="Proteomes" id="UP000594638">
    <property type="component" value="Unassembled WGS sequence"/>
</dbReference>
<sequence length="75" mass="8503">MRSDKGHWEDPEIMKMVCNGAHKCGNKTVAVVEKMISEDENVKNKSFKLRTYSLPGSRENIACPWFSSVLEEVVS</sequence>
<gene>
    <name evidence="1" type="ORF">OLEA9_A047976</name>
</gene>
<dbReference type="AlphaFoldDB" id="A0A8S0Q773"/>
<name>A0A8S0Q773_OLEEU</name>
<dbReference type="EMBL" id="CACTIH010001819">
    <property type="protein sequence ID" value="CAA2964124.1"/>
    <property type="molecule type" value="Genomic_DNA"/>
</dbReference>